<dbReference type="InterPro" id="IPR032808">
    <property type="entry name" value="DoxX"/>
</dbReference>
<dbReference type="OrthoDB" id="165191at2"/>
<protein>
    <submittedName>
        <fullName evidence="6">DoxX-like family protein</fullName>
    </submittedName>
</protein>
<dbReference type="RefSeq" id="WP_090482619.1">
    <property type="nucleotide sequence ID" value="NZ_LT629710.1"/>
</dbReference>
<keyword evidence="7" id="KW-1185">Reference proteome</keyword>
<evidence type="ECO:0000313" key="7">
    <source>
        <dbReference type="Proteomes" id="UP000198741"/>
    </source>
</evidence>
<keyword evidence="2 5" id="KW-0812">Transmembrane</keyword>
<evidence type="ECO:0000256" key="4">
    <source>
        <dbReference type="ARBA" id="ARBA00023136"/>
    </source>
</evidence>
<evidence type="ECO:0000256" key="5">
    <source>
        <dbReference type="SAM" id="Phobius"/>
    </source>
</evidence>
<evidence type="ECO:0000313" key="6">
    <source>
        <dbReference type="EMBL" id="SDP33333.1"/>
    </source>
</evidence>
<sequence length="118" mass="12191">MFIAAVIVSALLVAVLLGSGRAKLVREKAVVEMMATVGFPEDRLWLLAGAEFVGAVGLVGGLFWAPLGIAAAIGVILYFAGAIGSHLRVRDYKGIAPATGLLLFAVSTLVLRVASLGR</sequence>
<gene>
    <name evidence="6" type="ORF">SAMN04515671_3763</name>
</gene>
<dbReference type="AlphaFoldDB" id="A0A1H0RVA2"/>
<proteinExistence type="predicted"/>
<accession>A0A1H0RVA2</accession>
<dbReference type="Proteomes" id="UP000198741">
    <property type="component" value="Chromosome I"/>
</dbReference>
<dbReference type="Pfam" id="PF13564">
    <property type="entry name" value="DoxX_2"/>
    <property type="match status" value="1"/>
</dbReference>
<dbReference type="STRING" id="1090615.SAMN04515671_3763"/>
<dbReference type="EMBL" id="LT629710">
    <property type="protein sequence ID" value="SDP33333.1"/>
    <property type="molecule type" value="Genomic_DNA"/>
</dbReference>
<evidence type="ECO:0000256" key="1">
    <source>
        <dbReference type="ARBA" id="ARBA00004141"/>
    </source>
</evidence>
<organism evidence="6 7">
    <name type="scientific">Nakamurella panacisegetis</name>
    <dbReference type="NCBI Taxonomy" id="1090615"/>
    <lineage>
        <taxon>Bacteria</taxon>
        <taxon>Bacillati</taxon>
        <taxon>Actinomycetota</taxon>
        <taxon>Actinomycetes</taxon>
        <taxon>Nakamurellales</taxon>
        <taxon>Nakamurellaceae</taxon>
        <taxon>Nakamurella</taxon>
    </lineage>
</organism>
<name>A0A1H0RVA2_9ACTN</name>
<feature type="transmembrane region" description="Helical" evidence="5">
    <location>
        <begin position="95"/>
        <end position="114"/>
    </location>
</feature>
<comment type="subcellular location">
    <subcellularLocation>
        <location evidence="1">Membrane</location>
        <topology evidence="1">Multi-pass membrane protein</topology>
    </subcellularLocation>
</comment>
<evidence type="ECO:0000256" key="2">
    <source>
        <dbReference type="ARBA" id="ARBA00022692"/>
    </source>
</evidence>
<reference evidence="6 7" key="1">
    <citation type="submission" date="2016-10" db="EMBL/GenBank/DDBJ databases">
        <authorList>
            <person name="de Groot N.N."/>
        </authorList>
    </citation>
    <scope>NUCLEOTIDE SEQUENCE [LARGE SCALE GENOMIC DNA]</scope>
    <source>
        <strain evidence="7">P4-7,KCTC 19426,CECT 7604</strain>
    </source>
</reference>
<dbReference type="GO" id="GO:0016020">
    <property type="term" value="C:membrane"/>
    <property type="evidence" value="ECO:0007669"/>
    <property type="project" value="UniProtKB-SubCell"/>
</dbReference>
<keyword evidence="4 5" id="KW-0472">Membrane</keyword>
<evidence type="ECO:0000256" key="3">
    <source>
        <dbReference type="ARBA" id="ARBA00022989"/>
    </source>
</evidence>
<feature type="transmembrane region" description="Helical" evidence="5">
    <location>
        <begin position="69"/>
        <end position="89"/>
    </location>
</feature>
<keyword evidence="3 5" id="KW-1133">Transmembrane helix</keyword>
<feature type="transmembrane region" description="Helical" evidence="5">
    <location>
        <begin position="46"/>
        <end position="64"/>
    </location>
</feature>